<name>A0AAD3RY32_NEPGR</name>
<sequence>MKDLRLLDAANEEMNVHLSMPNAYFRILKLATEGDVTGDNIHAKLISRIFCPYMSEDSMEFKHTTSSSSTPFDTT</sequence>
<comment type="caution">
    <text evidence="1">The sequence shown here is derived from an EMBL/GenBank/DDBJ whole genome shotgun (WGS) entry which is preliminary data.</text>
</comment>
<dbReference type="EMBL" id="BSYO01000001">
    <property type="protein sequence ID" value="GMH00035.1"/>
    <property type="molecule type" value="Genomic_DNA"/>
</dbReference>
<keyword evidence="2" id="KW-1185">Reference proteome</keyword>
<accession>A0AAD3RY32</accession>
<gene>
    <name evidence="1" type="ORF">Nepgr_001874</name>
</gene>
<organism evidence="1 2">
    <name type="scientific">Nepenthes gracilis</name>
    <name type="common">Slender pitcher plant</name>
    <dbReference type="NCBI Taxonomy" id="150966"/>
    <lineage>
        <taxon>Eukaryota</taxon>
        <taxon>Viridiplantae</taxon>
        <taxon>Streptophyta</taxon>
        <taxon>Embryophyta</taxon>
        <taxon>Tracheophyta</taxon>
        <taxon>Spermatophyta</taxon>
        <taxon>Magnoliopsida</taxon>
        <taxon>eudicotyledons</taxon>
        <taxon>Gunneridae</taxon>
        <taxon>Pentapetalae</taxon>
        <taxon>Caryophyllales</taxon>
        <taxon>Nepenthaceae</taxon>
        <taxon>Nepenthes</taxon>
    </lineage>
</organism>
<evidence type="ECO:0000313" key="2">
    <source>
        <dbReference type="Proteomes" id="UP001279734"/>
    </source>
</evidence>
<dbReference type="Proteomes" id="UP001279734">
    <property type="component" value="Unassembled WGS sequence"/>
</dbReference>
<proteinExistence type="predicted"/>
<dbReference type="AlphaFoldDB" id="A0AAD3RY32"/>
<reference evidence="1" key="1">
    <citation type="submission" date="2023-05" db="EMBL/GenBank/DDBJ databases">
        <title>Nepenthes gracilis genome sequencing.</title>
        <authorList>
            <person name="Fukushima K."/>
        </authorList>
    </citation>
    <scope>NUCLEOTIDE SEQUENCE</scope>
    <source>
        <strain evidence="1">SING2019-196</strain>
    </source>
</reference>
<evidence type="ECO:0000313" key="1">
    <source>
        <dbReference type="EMBL" id="GMH00035.1"/>
    </source>
</evidence>
<protein>
    <submittedName>
        <fullName evidence="1">Uncharacterized protein</fullName>
    </submittedName>
</protein>